<evidence type="ECO:0000313" key="3">
    <source>
        <dbReference type="Proteomes" id="UP000646749"/>
    </source>
</evidence>
<dbReference type="Proteomes" id="UP000646749">
    <property type="component" value="Unassembled WGS sequence"/>
</dbReference>
<gene>
    <name evidence="2" type="ORF">Pen02_65590</name>
</gene>
<dbReference type="Pfam" id="PF10127">
    <property type="entry name" value="RlaP"/>
    <property type="match status" value="1"/>
</dbReference>
<comment type="caution">
    <text evidence="2">The sequence shown here is derived from an EMBL/GenBank/DDBJ whole genome shotgun (WGS) entry which is preliminary data.</text>
</comment>
<dbReference type="InterPro" id="IPR018775">
    <property type="entry name" value="RlaP"/>
</dbReference>
<dbReference type="PANTHER" id="PTHR34817:SF1">
    <property type="entry name" value="NUCLEOTIDYLTRANSFERASE"/>
    <property type="match status" value="1"/>
</dbReference>
<sequence length="313" mass="33491">MTHAENTRTTASDGTLMTHADGTWTTDTDSTRMMRGDGARTVGDTGRGGPGPDLTRLDPASLSGVLADQPYPLLFATVSGAHLYGFPSRDSDVDLRGAHLLPAAEVVGLRHGPATVDRSWTRDGVEIDLVTHDAAKFGHLLLRRNGYVLEQLLSPLVVVTGDAHAELVALAPACLTRHHAHHYRGFAHTQHRLYERSGELKPLLYTFRTLLTGIHLMRTGRLEAHLPTLLAKLAEAPGYLGTLIGAKAAGEHDLLAGVPDAPGADRLHADLAALHTVLDEAQQASRLPERPTAEPALHDLLVRIRLATASSAG</sequence>
<organism evidence="2 3">
    <name type="scientific">Plantactinospora endophytica</name>
    <dbReference type="NCBI Taxonomy" id="673535"/>
    <lineage>
        <taxon>Bacteria</taxon>
        <taxon>Bacillati</taxon>
        <taxon>Actinomycetota</taxon>
        <taxon>Actinomycetes</taxon>
        <taxon>Micromonosporales</taxon>
        <taxon>Micromonosporaceae</taxon>
        <taxon>Plantactinospora</taxon>
    </lineage>
</organism>
<dbReference type="EMBL" id="BONW01000039">
    <property type="protein sequence ID" value="GIG91623.1"/>
    <property type="molecule type" value="Genomic_DNA"/>
</dbReference>
<feature type="region of interest" description="Disordered" evidence="1">
    <location>
        <begin position="1"/>
        <end position="57"/>
    </location>
</feature>
<keyword evidence="3" id="KW-1185">Reference proteome</keyword>
<evidence type="ECO:0000256" key="1">
    <source>
        <dbReference type="SAM" id="MobiDB-lite"/>
    </source>
</evidence>
<reference evidence="2 3" key="1">
    <citation type="submission" date="2021-01" db="EMBL/GenBank/DDBJ databases">
        <title>Whole genome shotgun sequence of Plantactinospora endophytica NBRC 110450.</title>
        <authorList>
            <person name="Komaki H."/>
            <person name="Tamura T."/>
        </authorList>
    </citation>
    <scope>NUCLEOTIDE SEQUENCE [LARGE SCALE GENOMIC DNA]</scope>
    <source>
        <strain evidence="2 3">NBRC 110450</strain>
    </source>
</reference>
<protein>
    <submittedName>
        <fullName evidence="2">Nucleotidyltransferase</fullName>
    </submittedName>
</protein>
<feature type="compositionally biased region" description="Basic and acidic residues" evidence="1">
    <location>
        <begin position="29"/>
        <end position="38"/>
    </location>
</feature>
<evidence type="ECO:0000313" key="2">
    <source>
        <dbReference type="EMBL" id="GIG91623.1"/>
    </source>
</evidence>
<name>A0ABQ4EA58_9ACTN</name>
<accession>A0ABQ4EA58</accession>
<dbReference type="PANTHER" id="PTHR34817">
    <property type="entry name" value="NUCLEOTIDYLTRANSFERASE"/>
    <property type="match status" value="1"/>
</dbReference>
<proteinExistence type="predicted"/>